<dbReference type="AlphaFoldDB" id="A0A6B2FUT3"/>
<proteinExistence type="predicted"/>
<name>A0A6B2FUT3_9LACO</name>
<gene>
    <name evidence="1" type="ORF">GWG61_05370</name>
</gene>
<dbReference type="RefSeq" id="WP_144231350.1">
    <property type="nucleotide sequence ID" value="NZ_CAKMAD010000010.1"/>
</dbReference>
<comment type="caution">
    <text evidence="1">The sequence shown here is derived from an EMBL/GenBank/DDBJ whole genome shotgun (WGS) entry which is preliminary data.</text>
</comment>
<protein>
    <submittedName>
        <fullName evidence="1">Uncharacterized protein</fullName>
    </submittedName>
</protein>
<dbReference type="EMBL" id="JAADJO010000010">
    <property type="protein sequence ID" value="NDJ73927.1"/>
    <property type="molecule type" value="Genomic_DNA"/>
</dbReference>
<sequence length="120" mass="13576">MTKIVVQGMNGEMSINDDKITIKHTAPLFPGKREVILDIHRLQAVVYKKAHILINGFLKLVPKGDNPMIYQTASLHQMGKDELAIVLRAFENTNPKDAEDFYNYVVGRLDQIKAAENNQL</sequence>
<organism evidence="1">
    <name type="scientific">Lactobacillus paragasseri</name>
    <dbReference type="NCBI Taxonomy" id="2107999"/>
    <lineage>
        <taxon>Bacteria</taxon>
        <taxon>Bacillati</taxon>
        <taxon>Bacillota</taxon>
        <taxon>Bacilli</taxon>
        <taxon>Lactobacillales</taxon>
        <taxon>Lactobacillaceae</taxon>
        <taxon>Lactobacillus</taxon>
    </lineage>
</organism>
<accession>A0A6B2FUT3</accession>
<reference evidence="1" key="1">
    <citation type="submission" date="2020-01" db="EMBL/GenBank/DDBJ databases">
        <title>Vaginal microbiome of pregnant Indian women: Insights into the genome of dominants Lactobacillus species.</title>
        <authorList>
            <person name="Das B."/>
            <person name="Mehta O."/>
            <person name="Ghosh T.S."/>
            <person name="Kothidar A."/>
            <person name="Gowtham M.R."/>
            <person name="Mitra R."/>
            <person name="Kshetrapal P."/>
            <person name="Wadhwa N."/>
            <person name="Thiruvengadam R."/>
            <person name="Nair G.B."/>
            <person name="Bhatnagar S."/>
            <person name="Das B."/>
        </authorList>
    </citation>
    <scope>NUCLEOTIDE SEQUENCE</scope>
    <source>
        <strain evidence="1">Indica</strain>
    </source>
</reference>
<evidence type="ECO:0000313" key="1">
    <source>
        <dbReference type="EMBL" id="NDJ73927.1"/>
    </source>
</evidence>